<keyword evidence="2" id="KW-0808">Transferase</keyword>
<evidence type="ECO:0000256" key="5">
    <source>
        <dbReference type="ARBA" id="ARBA00065434"/>
    </source>
</evidence>
<comment type="catalytic activity">
    <reaction evidence="3">
        <text>guanosine(10) in tRNA + S-adenosyl-L-methionine = N(2)-methylguanosine(10) in tRNA + S-adenosyl-L-homocysteine + H(+)</text>
        <dbReference type="Rhea" id="RHEA:43128"/>
        <dbReference type="Rhea" id="RHEA-COMP:10355"/>
        <dbReference type="Rhea" id="RHEA-COMP:10357"/>
        <dbReference type="ChEBI" id="CHEBI:15378"/>
        <dbReference type="ChEBI" id="CHEBI:57856"/>
        <dbReference type="ChEBI" id="CHEBI:59789"/>
        <dbReference type="ChEBI" id="CHEBI:74269"/>
        <dbReference type="ChEBI" id="CHEBI:74481"/>
        <dbReference type="EC" id="2.1.1.214"/>
    </reaction>
    <physiologicalReaction direction="left-to-right" evidence="3">
        <dbReference type="Rhea" id="RHEA:43129"/>
    </physiologicalReaction>
</comment>
<accession>A0A6V7XUL3</accession>
<evidence type="ECO:0000256" key="2">
    <source>
        <dbReference type="ARBA" id="ARBA00022679"/>
    </source>
</evidence>
<dbReference type="PIRSF" id="PIRSF017259">
    <property type="entry name" value="tRNA_mtfrase_TRM11"/>
    <property type="match status" value="1"/>
</dbReference>
<dbReference type="GO" id="GO:0043527">
    <property type="term" value="C:tRNA methyltransferase complex"/>
    <property type="evidence" value="ECO:0007669"/>
    <property type="project" value="UniProtKB-ARBA"/>
</dbReference>
<sequence>MDKTSCENIFLFVFSQAHPQFRRAEFESICLLFGIQPVPNFTPDESHYQLLHFDGGEAAVRCILGRSVLIKSAFRILINASSHEIPFNDPVQSWCLHVCSHLRKCDVVYTQSLIQRYGSSMGLTEAPIDLKNAHNIFTVFEIGINYNNEVNQKSDRIVFTKFTGLKSKFALMSRNYIGNSTMDPELAFIQANLVLAGPGSLLIDPFCGTGGILLSAAYFCSHVLGVEIKWDVAKAKGKSSRVGEGLLGSDQSVKANFSQYGLNDGRYLGVILADSSKHKMWRHFGFFDAILADPPYGIRERGQKLGVIQWKRKVETEIKQMEDKKCQEVNQQKQRHRNYPEKQQYQISSVFLDLMDLGVRLLRIGGRLAFWFPVCRSEYSEKILPRSDCLRLVYNCEQPLQKNTARRLLVYEKIKYSLVSENDVLLEKAYVIDNCYSRESFREKIFKNSSNKYKLKFVLTMMMNQGINRVKFYYI</sequence>
<dbReference type="GO" id="GO:0003676">
    <property type="term" value="F:nucleic acid binding"/>
    <property type="evidence" value="ECO:0007669"/>
    <property type="project" value="InterPro"/>
</dbReference>
<dbReference type="InterPro" id="IPR029063">
    <property type="entry name" value="SAM-dependent_MTases_sf"/>
</dbReference>
<dbReference type="InterPro" id="IPR002052">
    <property type="entry name" value="DNA_methylase_N6_adenine_CS"/>
</dbReference>
<feature type="domain" description="Ribosomal RNA large subunit methyltransferase K/L-like methyltransferase" evidence="8">
    <location>
        <begin position="174"/>
        <end position="301"/>
    </location>
</feature>
<dbReference type="GO" id="GO:0005737">
    <property type="term" value="C:cytoplasm"/>
    <property type="evidence" value="ECO:0007669"/>
    <property type="project" value="TreeGrafter"/>
</dbReference>
<comment type="subunit">
    <text evidence="5">Part of the heterodimeric TRMT11-TRM112 methyltransferase complex; this complex forms an active tRNA methyltransferase, where TRMT112 acts as an activator of the catalytic subunit TRMT11.</text>
</comment>
<dbReference type="Pfam" id="PF01170">
    <property type="entry name" value="UPF0020"/>
    <property type="match status" value="1"/>
</dbReference>
<dbReference type="Gene3D" id="3.40.50.150">
    <property type="entry name" value="Vaccinia Virus protein VP39"/>
    <property type="match status" value="1"/>
</dbReference>
<dbReference type="PANTHER" id="PTHR13370:SF3">
    <property type="entry name" value="TRNA (GUANINE(10)-N2)-METHYLTRANSFERASE HOMOLOG"/>
    <property type="match status" value="1"/>
</dbReference>
<dbReference type="OrthoDB" id="296065at2759"/>
<proteinExistence type="predicted"/>
<dbReference type="GO" id="GO:0160102">
    <property type="term" value="F:tRNA (guanine(10)-N2)-methyltransferase activity"/>
    <property type="evidence" value="ECO:0007669"/>
    <property type="project" value="UniProtKB-EC"/>
</dbReference>
<comment type="caution">
    <text evidence="9">The sequence shown here is derived from an EMBL/GenBank/DDBJ whole genome shotgun (WGS) entry which is preliminary data.</text>
</comment>
<evidence type="ECO:0000256" key="3">
    <source>
        <dbReference type="ARBA" id="ARBA00050985"/>
    </source>
</evidence>
<dbReference type="PROSITE" id="PS00092">
    <property type="entry name" value="N6_MTASE"/>
    <property type="match status" value="1"/>
</dbReference>
<dbReference type="GO" id="GO:0032259">
    <property type="term" value="P:methylation"/>
    <property type="evidence" value="ECO:0007669"/>
    <property type="project" value="UniProtKB-KW"/>
</dbReference>
<name>A0A6V7XUL3_MELEN</name>
<dbReference type="PRINTS" id="PR00507">
    <property type="entry name" value="N12N6MTFRASE"/>
</dbReference>
<organism evidence="9 10">
    <name type="scientific">Meloidogyne enterolobii</name>
    <name type="common">Root-knot nematode worm</name>
    <name type="synonym">Meloidogyne mayaguensis</name>
    <dbReference type="NCBI Taxonomy" id="390850"/>
    <lineage>
        <taxon>Eukaryota</taxon>
        <taxon>Metazoa</taxon>
        <taxon>Ecdysozoa</taxon>
        <taxon>Nematoda</taxon>
        <taxon>Chromadorea</taxon>
        <taxon>Rhabditida</taxon>
        <taxon>Tylenchina</taxon>
        <taxon>Tylenchomorpha</taxon>
        <taxon>Tylenchoidea</taxon>
        <taxon>Meloidogynidae</taxon>
        <taxon>Meloidogyninae</taxon>
        <taxon>Meloidogyne</taxon>
    </lineage>
</organism>
<evidence type="ECO:0000256" key="7">
    <source>
        <dbReference type="ARBA" id="ARBA00075308"/>
    </source>
</evidence>
<evidence type="ECO:0000313" key="10">
    <source>
        <dbReference type="Proteomes" id="UP000580250"/>
    </source>
</evidence>
<evidence type="ECO:0000256" key="1">
    <source>
        <dbReference type="ARBA" id="ARBA00022603"/>
    </source>
</evidence>
<dbReference type="PANTHER" id="PTHR13370">
    <property type="entry name" value="RNA METHYLASE-RELATED"/>
    <property type="match status" value="1"/>
</dbReference>
<comment type="function">
    <text evidence="4">Catalytic subunit of the TRMT11-TRM112 methyltransferase complex, that specifically mediates the S-adenosyl-L-methionine-dependent N(2)-methylation of guanosine nucleotide at position 10 (m2G10) in tRNAs. This is one of the major tRNA (guanine-N(2))-methyltransferases.</text>
</comment>
<evidence type="ECO:0000259" key="8">
    <source>
        <dbReference type="Pfam" id="PF01170"/>
    </source>
</evidence>
<dbReference type="Proteomes" id="UP000580250">
    <property type="component" value="Unassembled WGS sequence"/>
</dbReference>
<evidence type="ECO:0000256" key="4">
    <source>
        <dbReference type="ARBA" id="ARBA00056270"/>
    </source>
</evidence>
<dbReference type="SUPFAM" id="SSF53335">
    <property type="entry name" value="S-adenosyl-L-methionine-dependent methyltransferases"/>
    <property type="match status" value="1"/>
</dbReference>
<evidence type="ECO:0000313" key="9">
    <source>
        <dbReference type="EMBL" id="CAD2202974.1"/>
    </source>
</evidence>
<evidence type="ECO:0000256" key="6">
    <source>
        <dbReference type="ARBA" id="ARBA00067484"/>
    </source>
</evidence>
<dbReference type="AlphaFoldDB" id="A0A6V7XUL3"/>
<reference evidence="9 10" key="1">
    <citation type="submission" date="2020-08" db="EMBL/GenBank/DDBJ databases">
        <authorList>
            <person name="Koutsovoulos G."/>
            <person name="Danchin GJ E."/>
        </authorList>
    </citation>
    <scope>NUCLEOTIDE SEQUENCE [LARGE SCALE GENOMIC DNA]</scope>
</reference>
<keyword evidence="1" id="KW-0489">Methyltransferase</keyword>
<dbReference type="EMBL" id="CAJEWN010002292">
    <property type="protein sequence ID" value="CAD2202974.1"/>
    <property type="molecule type" value="Genomic_DNA"/>
</dbReference>
<dbReference type="InterPro" id="IPR000241">
    <property type="entry name" value="RlmKL-like_Mtase"/>
</dbReference>
<gene>
    <name evidence="9" type="ORF">MENT_LOCUS56632</name>
</gene>
<protein>
    <recommendedName>
        <fullName evidence="6">tRNA (guanine(10)-N(2))-methyltransferase TRMT11</fullName>
    </recommendedName>
    <alternativeName>
        <fullName evidence="7">tRNA methyltransferase 11 homolog</fullName>
    </alternativeName>
</protein>